<dbReference type="Gene3D" id="3.40.50.1980">
    <property type="entry name" value="Nitrogenase molybdenum iron protein domain"/>
    <property type="match status" value="2"/>
</dbReference>
<dbReference type="PANTHER" id="PTHR30532">
    <property type="entry name" value="IRON III DICITRATE-BINDING PERIPLASMIC PROTEIN"/>
    <property type="match status" value="1"/>
</dbReference>
<keyword evidence="4" id="KW-0732">Signal</keyword>
<dbReference type="PROSITE" id="PS51257">
    <property type="entry name" value="PROKAR_LIPOPROTEIN"/>
    <property type="match status" value="1"/>
</dbReference>
<keyword evidence="7" id="KW-1185">Reference proteome</keyword>
<dbReference type="PANTHER" id="PTHR30532:SF1">
    <property type="entry name" value="IRON(3+)-HYDROXAMATE-BINDING PROTEIN FHUD"/>
    <property type="match status" value="1"/>
</dbReference>
<dbReference type="SUPFAM" id="SSF53807">
    <property type="entry name" value="Helical backbone' metal receptor"/>
    <property type="match status" value="1"/>
</dbReference>
<dbReference type="EMBL" id="JADEWN010000028">
    <property type="protein sequence ID" value="MBE9191224.1"/>
    <property type="molecule type" value="Genomic_DNA"/>
</dbReference>
<dbReference type="CDD" id="cd01146">
    <property type="entry name" value="FhuD"/>
    <property type="match status" value="1"/>
</dbReference>
<comment type="similarity">
    <text evidence="2">Belongs to the bacterial solute-binding protein 8 family.</text>
</comment>
<dbReference type="PRINTS" id="PR01715">
    <property type="entry name" value="FERRIBNDNGPP"/>
</dbReference>
<keyword evidence="3" id="KW-0813">Transport</keyword>
<reference evidence="6 7" key="1">
    <citation type="submission" date="2020-10" db="EMBL/GenBank/DDBJ databases">
        <authorList>
            <person name="Castelo-Branco R."/>
            <person name="Eusebio N."/>
            <person name="Adriana R."/>
            <person name="Vieira A."/>
            <person name="Brugerolle De Fraissinette N."/>
            <person name="Rezende De Castro R."/>
            <person name="Schneider M.P."/>
            <person name="Vasconcelos V."/>
            <person name="Leao P.N."/>
        </authorList>
    </citation>
    <scope>NUCLEOTIDE SEQUENCE [LARGE SCALE GENOMIC DNA]</scope>
    <source>
        <strain evidence="6 7">LEGE 06123</strain>
    </source>
</reference>
<protein>
    <submittedName>
        <fullName evidence="6">Iron-siderophore ABC transporter substrate-binding protein</fullName>
    </submittedName>
</protein>
<gene>
    <name evidence="6" type="ORF">IQ230_12830</name>
</gene>
<accession>A0ABR9USH0</accession>
<dbReference type="PROSITE" id="PS50983">
    <property type="entry name" value="FE_B12_PBP"/>
    <property type="match status" value="1"/>
</dbReference>
<evidence type="ECO:0000259" key="5">
    <source>
        <dbReference type="PROSITE" id="PS50983"/>
    </source>
</evidence>
<dbReference type="InterPro" id="IPR051313">
    <property type="entry name" value="Bact_iron-sidero_bind"/>
</dbReference>
<evidence type="ECO:0000313" key="6">
    <source>
        <dbReference type="EMBL" id="MBE9191224.1"/>
    </source>
</evidence>
<name>A0ABR9USH0_9CHRO</name>
<dbReference type="RefSeq" id="WP_193932369.1">
    <property type="nucleotide sequence ID" value="NZ_CAWPMZ010000054.1"/>
</dbReference>
<evidence type="ECO:0000256" key="2">
    <source>
        <dbReference type="ARBA" id="ARBA00008814"/>
    </source>
</evidence>
<comment type="subcellular location">
    <subcellularLocation>
        <location evidence="1">Cell envelope</location>
    </subcellularLocation>
</comment>
<feature type="domain" description="Fe/B12 periplasmic-binding" evidence="5">
    <location>
        <begin position="37"/>
        <end position="303"/>
    </location>
</feature>
<proteinExistence type="inferred from homology"/>
<evidence type="ECO:0000256" key="4">
    <source>
        <dbReference type="ARBA" id="ARBA00022729"/>
    </source>
</evidence>
<evidence type="ECO:0000256" key="1">
    <source>
        <dbReference type="ARBA" id="ARBA00004196"/>
    </source>
</evidence>
<dbReference type="InterPro" id="IPR002491">
    <property type="entry name" value="ABC_transptr_periplasmic_BD"/>
</dbReference>
<comment type="caution">
    <text evidence="6">The sequence shown here is derived from an EMBL/GenBank/DDBJ whole genome shotgun (WGS) entry which is preliminary data.</text>
</comment>
<dbReference type="Proteomes" id="UP000651156">
    <property type="component" value="Unassembled WGS sequence"/>
</dbReference>
<sequence length="303" mass="33666">MPITRRIFLNLSITSAVSVACSQQKLLSTSVIPPNPKVVALEWVYVENLLALGIQPIGVADIAGYNKYVNIAPKLVDSVIEVGTRQEPNLEAIAKIKPDLIIGVKQRHEAIDQTLSAIAKTLLFDPYPELNAGNQLTRMQQIFLEIARVCHKTSVGESVLQSMQTSFATNAEKLDAIKLTDSPFVLCQFVPEFRLFNNNSMAVQILTQIGLRNIWQGELERFGFNTVGLEALLTIEHAHFFYIAETQASVQSLQRNPVWQSLEFVREQRLHALGEDTWIFGGPLSAQILAQKAVAALQQFLNG</sequence>
<dbReference type="Pfam" id="PF01497">
    <property type="entry name" value="Peripla_BP_2"/>
    <property type="match status" value="1"/>
</dbReference>
<evidence type="ECO:0000313" key="7">
    <source>
        <dbReference type="Proteomes" id="UP000651156"/>
    </source>
</evidence>
<organism evidence="6 7">
    <name type="scientific">Gloeocapsopsis crepidinum LEGE 06123</name>
    <dbReference type="NCBI Taxonomy" id="588587"/>
    <lineage>
        <taxon>Bacteria</taxon>
        <taxon>Bacillati</taxon>
        <taxon>Cyanobacteriota</taxon>
        <taxon>Cyanophyceae</taxon>
        <taxon>Oscillatoriophycideae</taxon>
        <taxon>Chroococcales</taxon>
        <taxon>Chroococcaceae</taxon>
        <taxon>Gloeocapsopsis</taxon>
    </lineage>
</organism>
<evidence type="ECO:0000256" key="3">
    <source>
        <dbReference type="ARBA" id="ARBA00022448"/>
    </source>
</evidence>